<evidence type="ECO:0000313" key="1">
    <source>
        <dbReference type="EMBL" id="CAF1242854.1"/>
    </source>
</evidence>
<protein>
    <submittedName>
        <fullName evidence="1">Uncharacterized protein</fullName>
    </submittedName>
</protein>
<sequence>MAQDELNDRIYSNIDKASVHNIDLAFLFSNDQLKALARYKDSGANENIMFFSLLPTIAHFAQKSVYLTRYNSLKALNLFSVVMGPSGSGKTPNMSHVMNAAFDVIHLFPQSYFADLKLGKDMQQRCSITSIPNGYGLQLLLQESDTFIYNDEIDGVFNKFGMFGSTATEDIPVLCKAFDQIQNYERITGSSLISINNSRLSILGGTTGSTYSAVLKQFKNGQRLDGLCNRRVYLAIQREKAKEPMESFKVSSNDGIPSIKHVLIVVHLMKNIEYRFRTHDSGMTRTTTTTTEGAVSTNTLGTNILDADSAYYYVYNRTAAHYNQLFDKNLKIERYLEGFYSKSQEIYPRFCVLFQIYVNTMAVLNELSGMIQFDDVFVKDDKKTNDFIEQINIKINKLILSGATVNNDDSSIEDIFDNANKEICTDGEKILRFKQNWFTESNITRYNRPTNTLPGYNGPLFKQSERFYAAIKSLKQHELVTEGRYLVGCKHASYSKNVPPRISFPPTSEQLDFERHLSIFGITLTEYYKIFEESSSDALLTAFAATHMAHNYTQYINEFVKYSDQLFVRQEINNLIETGVIKEKTLSDGEIKFLLTEPNASNDSSIDRAEQLITFLQSQNQPVVSTSPQQPTAITNASITTSDSVQNSPIPVPTTPSSVFLSTKTTCII</sequence>
<keyword evidence="3" id="KW-1185">Reference proteome</keyword>
<evidence type="ECO:0000313" key="3">
    <source>
        <dbReference type="Proteomes" id="UP000663829"/>
    </source>
</evidence>
<name>A0A814ZKF9_9BILA</name>
<dbReference type="Proteomes" id="UP000663829">
    <property type="component" value="Unassembled WGS sequence"/>
</dbReference>
<dbReference type="EMBL" id="CAJOBC010011111">
    <property type="protein sequence ID" value="CAF4006727.1"/>
    <property type="molecule type" value="Genomic_DNA"/>
</dbReference>
<organism evidence="1 3">
    <name type="scientific">Didymodactylos carnosus</name>
    <dbReference type="NCBI Taxonomy" id="1234261"/>
    <lineage>
        <taxon>Eukaryota</taxon>
        <taxon>Metazoa</taxon>
        <taxon>Spiralia</taxon>
        <taxon>Gnathifera</taxon>
        <taxon>Rotifera</taxon>
        <taxon>Eurotatoria</taxon>
        <taxon>Bdelloidea</taxon>
        <taxon>Philodinida</taxon>
        <taxon>Philodinidae</taxon>
        <taxon>Didymodactylos</taxon>
    </lineage>
</organism>
<accession>A0A814ZKF9</accession>
<dbReference type="Proteomes" id="UP000681722">
    <property type="component" value="Unassembled WGS sequence"/>
</dbReference>
<dbReference type="OrthoDB" id="5972005at2759"/>
<comment type="caution">
    <text evidence="1">The sequence shown here is derived from an EMBL/GenBank/DDBJ whole genome shotgun (WGS) entry which is preliminary data.</text>
</comment>
<gene>
    <name evidence="1" type="ORF">GPM918_LOCUS25744</name>
    <name evidence="2" type="ORF">SRO942_LOCUS25778</name>
</gene>
<evidence type="ECO:0000313" key="2">
    <source>
        <dbReference type="EMBL" id="CAF4006727.1"/>
    </source>
</evidence>
<dbReference type="EMBL" id="CAJNOQ010010098">
    <property type="protein sequence ID" value="CAF1242854.1"/>
    <property type="molecule type" value="Genomic_DNA"/>
</dbReference>
<dbReference type="AlphaFoldDB" id="A0A814ZKF9"/>
<reference evidence="1" key="1">
    <citation type="submission" date="2021-02" db="EMBL/GenBank/DDBJ databases">
        <authorList>
            <person name="Nowell W R."/>
        </authorList>
    </citation>
    <scope>NUCLEOTIDE SEQUENCE</scope>
</reference>
<proteinExistence type="predicted"/>